<dbReference type="GO" id="GO:0005615">
    <property type="term" value="C:extracellular space"/>
    <property type="evidence" value="ECO:0007669"/>
    <property type="project" value="TreeGrafter"/>
</dbReference>
<keyword evidence="4" id="KW-1185">Reference proteome</keyword>
<evidence type="ECO:0000259" key="2">
    <source>
        <dbReference type="PROSITE" id="PS50279"/>
    </source>
</evidence>
<evidence type="ECO:0000313" key="4">
    <source>
        <dbReference type="Proteomes" id="UP000018467"/>
    </source>
</evidence>
<dbReference type="InParanoid" id="A0A3B1IUL1"/>
<dbReference type="Pfam" id="PF00014">
    <property type="entry name" value="Kunitz_BPTI"/>
    <property type="match status" value="1"/>
</dbReference>
<dbReference type="GO" id="GO:0004867">
    <property type="term" value="F:serine-type endopeptidase inhibitor activity"/>
    <property type="evidence" value="ECO:0007669"/>
    <property type="project" value="InterPro"/>
</dbReference>
<dbReference type="PANTHER" id="PTHR10083:SF374">
    <property type="entry name" value="BPTI_KUNITZ INHIBITOR DOMAIN-CONTAINING PROTEIN"/>
    <property type="match status" value="1"/>
</dbReference>
<reference evidence="4" key="1">
    <citation type="submission" date="2013-03" db="EMBL/GenBank/DDBJ databases">
        <authorList>
            <person name="Jeffery W."/>
            <person name="Warren W."/>
            <person name="Wilson R.K."/>
        </authorList>
    </citation>
    <scope>NUCLEOTIDE SEQUENCE</scope>
    <source>
        <strain evidence="4">female</strain>
    </source>
</reference>
<dbReference type="Bgee" id="ENSAMXG00000039160">
    <property type="expression patterns" value="Expressed in liver and 5 other cell types or tissues"/>
</dbReference>
<dbReference type="InterPro" id="IPR002223">
    <property type="entry name" value="Kunitz_BPTI"/>
</dbReference>
<name>A0A3B1IUL1_ASTMX</name>
<dbReference type="SMART" id="SM00131">
    <property type="entry name" value="KU"/>
    <property type="match status" value="1"/>
</dbReference>
<dbReference type="Proteomes" id="UP000018467">
    <property type="component" value="Unassembled WGS sequence"/>
</dbReference>
<keyword evidence="1" id="KW-1015">Disulfide bond</keyword>
<evidence type="ECO:0000256" key="1">
    <source>
        <dbReference type="ARBA" id="ARBA00023157"/>
    </source>
</evidence>
<dbReference type="InterPro" id="IPR050098">
    <property type="entry name" value="TFPI/VKTCI-like"/>
</dbReference>
<dbReference type="InterPro" id="IPR020901">
    <property type="entry name" value="Prtase_inh_Kunz-CS"/>
</dbReference>
<reference evidence="3" key="4">
    <citation type="submission" date="2025-09" db="UniProtKB">
        <authorList>
            <consortium name="Ensembl"/>
        </authorList>
    </citation>
    <scope>IDENTIFICATION</scope>
</reference>
<dbReference type="PANTHER" id="PTHR10083">
    <property type="entry name" value="KUNITZ-TYPE PROTEASE INHIBITOR-RELATED"/>
    <property type="match status" value="1"/>
</dbReference>
<dbReference type="Gene3D" id="4.10.410.10">
    <property type="entry name" value="Pancreatic trypsin inhibitor Kunitz domain"/>
    <property type="match status" value="1"/>
</dbReference>
<dbReference type="SUPFAM" id="SSF57362">
    <property type="entry name" value="BPTI-like"/>
    <property type="match status" value="1"/>
</dbReference>
<proteinExistence type="predicted"/>
<sequence length="127" mass="14596">MPKVEGVCPGKFNPIHRWFFDSTSGSCKHFLYSGCKGNANNFPSRRACQEQCSHGVCCYRQYKLPRPSISSEDEYAHSRDTLGYNATETGPGNRLRGEEIKHLATTQQAYRSPLLYHRKHLRNLQFQ</sequence>
<dbReference type="PROSITE" id="PS50279">
    <property type="entry name" value="BPTI_KUNITZ_2"/>
    <property type="match status" value="1"/>
</dbReference>
<dbReference type="CDD" id="cd00109">
    <property type="entry name" value="Kunitz-type"/>
    <property type="match status" value="1"/>
</dbReference>
<dbReference type="InterPro" id="IPR036880">
    <property type="entry name" value="Kunitz_BPTI_sf"/>
</dbReference>
<reference evidence="3" key="3">
    <citation type="submission" date="2025-08" db="UniProtKB">
        <authorList>
            <consortium name="Ensembl"/>
        </authorList>
    </citation>
    <scope>IDENTIFICATION</scope>
</reference>
<accession>A0A3B1IUL1</accession>
<evidence type="ECO:0000313" key="3">
    <source>
        <dbReference type="Ensembl" id="ENSAMXP00000033376.1"/>
    </source>
</evidence>
<dbReference type="PROSITE" id="PS00280">
    <property type="entry name" value="BPTI_KUNITZ_1"/>
    <property type="match status" value="1"/>
</dbReference>
<dbReference type="PRINTS" id="PR00759">
    <property type="entry name" value="BASICPTASE"/>
</dbReference>
<feature type="domain" description="BPTI/Kunitz inhibitor" evidence="2">
    <location>
        <begin position="1"/>
        <end position="52"/>
    </location>
</feature>
<organism evidence="3 4">
    <name type="scientific">Astyanax mexicanus</name>
    <name type="common">Blind cave fish</name>
    <name type="synonym">Astyanax fasciatus mexicanus</name>
    <dbReference type="NCBI Taxonomy" id="7994"/>
    <lineage>
        <taxon>Eukaryota</taxon>
        <taxon>Metazoa</taxon>
        <taxon>Chordata</taxon>
        <taxon>Craniata</taxon>
        <taxon>Vertebrata</taxon>
        <taxon>Euteleostomi</taxon>
        <taxon>Actinopterygii</taxon>
        <taxon>Neopterygii</taxon>
        <taxon>Teleostei</taxon>
        <taxon>Ostariophysi</taxon>
        <taxon>Characiformes</taxon>
        <taxon>Characoidei</taxon>
        <taxon>Acestrorhamphidae</taxon>
        <taxon>Acestrorhamphinae</taxon>
        <taxon>Astyanax</taxon>
    </lineage>
</organism>
<dbReference type="AlphaFoldDB" id="A0A3B1IUL1"/>
<protein>
    <recommendedName>
        <fullName evidence="2">BPTI/Kunitz inhibitor domain-containing protein</fullName>
    </recommendedName>
</protein>
<reference evidence="4" key="2">
    <citation type="journal article" date="2014" name="Nat. Commun.">
        <title>The cavefish genome reveals candidate genes for eye loss.</title>
        <authorList>
            <person name="McGaugh S.E."/>
            <person name="Gross J.B."/>
            <person name="Aken B."/>
            <person name="Blin M."/>
            <person name="Borowsky R."/>
            <person name="Chalopin D."/>
            <person name="Hinaux H."/>
            <person name="Jeffery W.R."/>
            <person name="Keene A."/>
            <person name="Ma L."/>
            <person name="Minx P."/>
            <person name="Murphy D."/>
            <person name="O'Quin K.E."/>
            <person name="Retaux S."/>
            <person name="Rohner N."/>
            <person name="Searle S.M."/>
            <person name="Stahl B.A."/>
            <person name="Tabin C."/>
            <person name="Volff J.N."/>
            <person name="Yoshizawa M."/>
            <person name="Warren W.C."/>
        </authorList>
    </citation>
    <scope>NUCLEOTIDE SEQUENCE [LARGE SCALE GENOMIC DNA]</scope>
    <source>
        <strain evidence="4">female</strain>
    </source>
</reference>
<dbReference type="GeneTree" id="ENSGT00940000180888"/>
<dbReference type="Ensembl" id="ENSAMXT00000056526.1">
    <property type="protein sequence ID" value="ENSAMXP00000033376.1"/>
    <property type="gene ID" value="ENSAMXG00000039160.1"/>
</dbReference>